<reference evidence="1" key="1">
    <citation type="journal article" date="2012" name="Nature">
        <title>The oyster genome reveals stress adaptation and complexity of shell formation.</title>
        <authorList>
            <person name="Zhang G."/>
            <person name="Fang X."/>
            <person name="Guo X."/>
            <person name="Li L."/>
            <person name="Luo R."/>
            <person name="Xu F."/>
            <person name="Yang P."/>
            <person name="Zhang L."/>
            <person name="Wang X."/>
            <person name="Qi H."/>
            <person name="Xiong Z."/>
            <person name="Que H."/>
            <person name="Xie Y."/>
            <person name="Holland P.W."/>
            <person name="Paps J."/>
            <person name="Zhu Y."/>
            <person name="Wu F."/>
            <person name="Chen Y."/>
            <person name="Wang J."/>
            <person name="Peng C."/>
            <person name="Meng J."/>
            <person name="Yang L."/>
            <person name="Liu J."/>
            <person name="Wen B."/>
            <person name="Zhang N."/>
            <person name="Huang Z."/>
            <person name="Zhu Q."/>
            <person name="Feng Y."/>
            <person name="Mount A."/>
            <person name="Hedgecock D."/>
            <person name="Xu Z."/>
            <person name="Liu Y."/>
            <person name="Domazet-Loso T."/>
            <person name="Du Y."/>
            <person name="Sun X."/>
            <person name="Zhang S."/>
            <person name="Liu B."/>
            <person name="Cheng P."/>
            <person name="Jiang X."/>
            <person name="Li J."/>
            <person name="Fan D."/>
            <person name="Wang W."/>
            <person name="Fu W."/>
            <person name="Wang T."/>
            <person name="Wang B."/>
            <person name="Zhang J."/>
            <person name="Peng Z."/>
            <person name="Li Y."/>
            <person name="Li N."/>
            <person name="Wang J."/>
            <person name="Chen M."/>
            <person name="He Y."/>
            <person name="Tan F."/>
            <person name="Song X."/>
            <person name="Zheng Q."/>
            <person name="Huang R."/>
            <person name="Yang H."/>
            <person name="Du X."/>
            <person name="Chen L."/>
            <person name="Yang M."/>
            <person name="Gaffney P.M."/>
            <person name="Wang S."/>
            <person name="Luo L."/>
            <person name="She Z."/>
            <person name="Ming Y."/>
            <person name="Huang W."/>
            <person name="Zhang S."/>
            <person name="Huang B."/>
            <person name="Zhang Y."/>
            <person name="Qu T."/>
            <person name="Ni P."/>
            <person name="Miao G."/>
            <person name="Wang J."/>
            <person name="Wang Q."/>
            <person name="Steinberg C.E."/>
            <person name="Wang H."/>
            <person name="Li N."/>
            <person name="Qian L."/>
            <person name="Zhang G."/>
            <person name="Li Y."/>
            <person name="Yang H."/>
            <person name="Liu X."/>
            <person name="Wang J."/>
            <person name="Yin Y."/>
            <person name="Wang J."/>
        </authorList>
    </citation>
    <scope>NUCLEOTIDE SEQUENCE [LARGE SCALE GENOMIC DNA]</scope>
    <source>
        <strain evidence="1">05x7-T-G4-1.051#20</strain>
    </source>
</reference>
<dbReference type="HOGENOM" id="CLU_1983685_0_0_1"/>
<gene>
    <name evidence="1" type="ORF">CGI_10025000</name>
</gene>
<protein>
    <submittedName>
        <fullName evidence="1">Uncharacterized protein</fullName>
    </submittedName>
</protein>
<evidence type="ECO:0000313" key="1">
    <source>
        <dbReference type="EMBL" id="EKC31001.1"/>
    </source>
</evidence>
<organism evidence="1">
    <name type="scientific">Magallana gigas</name>
    <name type="common">Pacific oyster</name>
    <name type="synonym">Crassostrea gigas</name>
    <dbReference type="NCBI Taxonomy" id="29159"/>
    <lineage>
        <taxon>Eukaryota</taxon>
        <taxon>Metazoa</taxon>
        <taxon>Spiralia</taxon>
        <taxon>Lophotrochozoa</taxon>
        <taxon>Mollusca</taxon>
        <taxon>Bivalvia</taxon>
        <taxon>Autobranchia</taxon>
        <taxon>Pteriomorphia</taxon>
        <taxon>Ostreida</taxon>
        <taxon>Ostreoidea</taxon>
        <taxon>Ostreidae</taxon>
        <taxon>Magallana</taxon>
    </lineage>
</organism>
<dbReference type="InParanoid" id="K1RAC9"/>
<name>K1RAC9_MAGGI</name>
<sequence>MRVHKVWGSPAVPLADPHLLKWLNQYHVICLPLLPFRIQIDSRDREGSKIKCTVVDIWVPPKLLQHSCFLASDCTGDFVGRSLWYSMWSIYLTFQPVTLVVTSPLNQAVSLSSIPISMDTHSRLTK</sequence>
<proteinExistence type="predicted"/>
<accession>K1RAC9</accession>
<dbReference type="EMBL" id="JH818313">
    <property type="protein sequence ID" value="EKC31001.1"/>
    <property type="molecule type" value="Genomic_DNA"/>
</dbReference>
<dbReference type="AlphaFoldDB" id="K1RAC9"/>